<feature type="transmembrane region" description="Helical" evidence="6">
    <location>
        <begin position="36"/>
        <end position="54"/>
    </location>
</feature>
<dbReference type="InterPro" id="IPR052218">
    <property type="entry name" value="Preflagellin_Peptidase"/>
</dbReference>
<organism evidence="8 9">
    <name type="scientific">Vineibacter terrae</name>
    <dbReference type="NCBI Taxonomy" id="2586908"/>
    <lineage>
        <taxon>Bacteria</taxon>
        <taxon>Pseudomonadati</taxon>
        <taxon>Pseudomonadota</taxon>
        <taxon>Alphaproteobacteria</taxon>
        <taxon>Hyphomicrobiales</taxon>
        <taxon>Vineibacter</taxon>
    </lineage>
</organism>
<proteinExistence type="predicted"/>
<evidence type="ECO:0000256" key="1">
    <source>
        <dbReference type="ARBA" id="ARBA00004651"/>
    </source>
</evidence>
<feature type="transmembrane region" description="Helical" evidence="6">
    <location>
        <begin position="61"/>
        <end position="84"/>
    </location>
</feature>
<dbReference type="RefSeq" id="WP_147847162.1">
    <property type="nucleotide sequence ID" value="NZ_VDUZ01000011.1"/>
</dbReference>
<dbReference type="PANTHER" id="PTHR36506">
    <property type="entry name" value="PREFLAGELLIN PEPTIDASE"/>
    <property type="match status" value="1"/>
</dbReference>
<dbReference type="OrthoDB" id="9789291at2"/>
<dbReference type="PANTHER" id="PTHR36506:SF1">
    <property type="entry name" value="PREFLAGELLIN PEPTIDASE"/>
    <property type="match status" value="1"/>
</dbReference>
<comment type="caution">
    <text evidence="8">The sequence shown here is derived from an EMBL/GenBank/DDBJ whole genome shotgun (WGS) entry which is preliminary data.</text>
</comment>
<name>A0A5C8PPL3_9HYPH</name>
<evidence type="ECO:0000313" key="8">
    <source>
        <dbReference type="EMBL" id="TXL76353.1"/>
    </source>
</evidence>
<evidence type="ECO:0000256" key="6">
    <source>
        <dbReference type="SAM" id="Phobius"/>
    </source>
</evidence>
<feature type="transmembrane region" description="Helical" evidence="6">
    <location>
        <begin position="7"/>
        <end position="24"/>
    </location>
</feature>
<dbReference type="AlphaFoldDB" id="A0A5C8PPL3"/>
<dbReference type="Gene3D" id="1.20.120.1220">
    <property type="match status" value="1"/>
</dbReference>
<dbReference type="EMBL" id="VDUZ01000011">
    <property type="protein sequence ID" value="TXL76353.1"/>
    <property type="molecule type" value="Genomic_DNA"/>
</dbReference>
<keyword evidence="2" id="KW-1003">Cell membrane</keyword>
<keyword evidence="4 6" id="KW-1133">Transmembrane helix</keyword>
<keyword evidence="3 6" id="KW-0812">Transmembrane</keyword>
<dbReference type="Pfam" id="PF01478">
    <property type="entry name" value="Peptidase_A24"/>
    <property type="match status" value="1"/>
</dbReference>
<keyword evidence="9" id="KW-1185">Reference proteome</keyword>
<keyword evidence="5 6" id="KW-0472">Membrane</keyword>
<dbReference type="GO" id="GO:0004190">
    <property type="term" value="F:aspartic-type endopeptidase activity"/>
    <property type="evidence" value="ECO:0007669"/>
    <property type="project" value="InterPro"/>
</dbReference>
<protein>
    <recommendedName>
        <fullName evidence="7">Prepilin type IV endopeptidase peptidase domain-containing protein</fullName>
    </recommendedName>
</protein>
<evidence type="ECO:0000256" key="4">
    <source>
        <dbReference type="ARBA" id="ARBA00022989"/>
    </source>
</evidence>
<evidence type="ECO:0000256" key="3">
    <source>
        <dbReference type="ARBA" id="ARBA00022692"/>
    </source>
</evidence>
<evidence type="ECO:0000256" key="5">
    <source>
        <dbReference type="ARBA" id="ARBA00023136"/>
    </source>
</evidence>
<comment type="subcellular location">
    <subcellularLocation>
        <location evidence="1">Cell membrane</location>
        <topology evidence="1">Multi-pass membrane protein</topology>
    </subcellularLocation>
</comment>
<feature type="transmembrane region" description="Helical" evidence="6">
    <location>
        <begin position="104"/>
        <end position="125"/>
    </location>
</feature>
<dbReference type="GO" id="GO:0005886">
    <property type="term" value="C:plasma membrane"/>
    <property type="evidence" value="ECO:0007669"/>
    <property type="project" value="UniProtKB-SubCell"/>
</dbReference>
<dbReference type="Proteomes" id="UP000321638">
    <property type="component" value="Unassembled WGS sequence"/>
</dbReference>
<gene>
    <name evidence="8" type="ORF">FHP25_11940</name>
</gene>
<evidence type="ECO:0000256" key="2">
    <source>
        <dbReference type="ARBA" id="ARBA00022475"/>
    </source>
</evidence>
<feature type="domain" description="Prepilin type IV endopeptidase peptidase" evidence="7">
    <location>
        <begin position="15"/>
        <end position="121"/>
    </location>
</feature>
<reference evidence="8 9" key="1">
    <citation type="submission" date="2019-06" db="EMBL/GenBank/DDBJ databases">
        <title>New taxonomy in bacterial strain CC-CFT640, isolated from vineyard.</title>
        <authorList>
            <person name="Lin S.-Y."/>
            <person name="Tsai C.-F."/>
            <person name="Young C.-C."/>
        </authorList>
    </citation>
    <scope>NUCLEOTIDE SEQUENCE [LARGE SCALE GENOMIC DNA]</scope>
    <source>
        <strain evidence="8 9">CC-CFT640</strain>
    </source>
</reference>
<sequence length="180" mass="18215">MSQALQILDQACVVAFPVVALLAARSDWSRFTIPNRLPVAIAGLWVLHAVLLLLQGEALASLVWSVGIALVVFLIGAGLFAANLLGGGDVKLLAAATLWAPLQFVLPFIAVVTVSGAVLALAFLVPGFGNRPPDQAAPAGGAGHGSTAGLLKRKTPYGVSIAVGSIAIALKLLNVLPAGG</sequence>
<dbReference type="InterPro" id="IPR000045">
    <property type="entry name" value="Prepilin_IV_endopep_pep"/>
</dbReference>
<feature type="transmembrane region" description="Helical" evidence="6">
    <location>
        <begin position="157"/>
        <end position="176"/>
    </location>
</feature>
<evidence type="ECO:0000313" key="9">
    <source>
        <dbReference type="Proteomes" id="UP000321638"/>
    </source>
</evidence>
<evidence type="ECO:0000259" key="7">
    <source>
        <dbReference type="Pfam" id="PF01478"/>
    </source>
</evidence>
<accession>A0A5C8PPL3</accession>